<comment type="subcellular location">
    <subcellularLocation>
        <location evidence="1">Membrane</location>
        <topology evidence="1">Multi-pass membrane protein</topology>
    </subcellularLocation>
</comment>
<organism evidence="11 12">
    <name type="scientific">Penicillium alfredii</name>
    <dbReference type="NCBI Taxonomy" id="1506179"/>
    <lineage>
        <taxon>Eukaryota</taxon>
        <taxon>Fungi</taxon>
        <taxon>Dikarya</taxon>
        <taxon>Ascomycota</taxon>
        <taxon>Pezizomycotina</taxon>
        <taxon>Eurotiomycetes</taxon>
        <taxon>Eurotiomycetidae</taxon>
        <taxon>Eurotiales</taxon>
        <taxon>Aspergillaceae</taxon>
        <taxon>Penicillium</taxon>
    </lineage>
</organism>
<evidence type="ECO:0000256" key="3">
    <source>
        <dbReference type="ARBA" id="ARBA00022448"/>
    </source>
</evidence>
<feature type="transmembrane region" description="Helical" evidence="10">
    <location>
        <begin position="345"/>
        <end position="363"/>
    </location>
</feature>
<comment type="caution">
    <text evidence="11">The sequence shown here is derived from an EMBL/GenBank/DDBJ whole genome shotgun (WGS) entry which is preliminary data.</text>
</comment>
<dbReference type="AlphaFoldDB" id="A0A9W9ELW4"/>
<dbReference type="FunFam" id="1.20.1250.20:FF:000284">
    <property type="entry name" value="Siderophore iron transporter mirB"/>
    <property type="match status" value="1"/>
</dbReference>
<dbReference type="PANTHER" id="PTHR23501:SF55">
    <property type="entry name" value="SIDEROPHORE IRON TRANSPORTER, PUTATIVE (AFU_ORTHOLOGUE AFUA_3G03440)-RELATED"/>
    <property type="match status" value="1"/>
</dbReference>
<evidence type="ECO:0000256" key="5">
    <source>
        <dbReference type="ARBA" id="ARBA00022692"/>
    </source>
</evidence>
<dbReference type="InterPro" id="IPR036259">
    <property type="entry name" value="MFS_trans_sf"/>
</dbReference>
<proteinExistence type="inferred from homology"/>
<keyword evidence="6 10" id="KW-1133">Transmembrane helix</keyword>
<keyword evidence="9 10" id="KW-0472">Membrane</keyword>
<evidence type="ECO:0000256" key="8">
    <source>
        <dbReference type="ARBA" id="ARBA00023065"/>
    </source>
</evidence>
<evidence type="ECO:0000256" key="7">
    <source>
        <dbReference type="ARBA" id="ARBA00023004"/>
    </source>
</evidence>
<feature type="transmembrane region" description="Helical" evidence="10">
    <location>
        <begin position="412"/>
        <end position="430"/>
    </location>
</feature>
<feature type="transmembrane region" description="Helical" evidence="10">
    <location>
        <begin position="223"/>
        <end position="241"/>
    </location>
</feature>
<evidence type="ECO:0000256" key="1">
    <source>
        <dbReference type="ARBA" id="ARBA00004141"/>
    </source>
</evidence>
<dbReference type="GO" id="GO:0010106">
    <property type="term" value="P:cellular response to iron ion starvation"/>
    <property type="evidence" value="ECO:0007669"/>
    <property type="project" value="UniProtKB-ARBA"/>
</dbReference>
<dbReference type="GO" id="GO:0005886">
    <property type="term" value="C:plasma membrane"/>
    <property type="evidence" value="ECO:0007669"/>
    <property type="project" value="TreeGrafter"/>
</dbReference>
<dbReference type="GO" id="GO:0006826">
    <property type="term" value="P:iron ion transport"/>
    <property type="evidence" value="ECO:0007669"/>
    <property type="project" value="UniProtKB-KW"/>
</dbReference>
<dbReference type="SUPFAM" id="SSF103473">
    <property type="entry name" value="MFS general substrate transporter"/>
    <property type="match status" value="2"/>
</dbReference>
<evidence type="ECO:0000256" key="6">
    <source>
        <dbReference type="ARBA" id="ARBA00022989"/>
    </source>
</evidence>
<feature type="transmembrane region" description="Helical" evidence="10">
    <location>
        <begin position="383"/>
        <end position="405"/>
    </location>
</feature>
<keyword evidence="4" id="KW-0410">Iron transport</keyword>
<keyword evidence="7" id="KW-0408">Iron</keyword>
<dbReference type="FunFam" id="1.20.1250.20:FF:000302">
    <property type="entry name" value="MFS siderochrome iron transporter MirB"/>
    <property type="match status" value="1"/>
</dbReference>
<keyword evidence="5 10" id="KW-0812">Transmembrane</keyword>
<feature type="transmembrane region" description="Helical" evidence="10">
    <location>
        <begin position="473"/>
        <end position="497"/>
    </location>
</feature>
<name>A0A9W9ELW4_9EURO</name>
<protein>
    <submittedName>
        <fullName evidence="11">Siderophore iron transporter mirB</fullName>
    </submittedName>
</protein>
<feature type="transmembrane region" description="Helical" evidence="10">
    <location>
        <begin position="157"/>
        <end position="179"/>
    </location>
</feature>
<dbReference type="OrthoDB" id="4078873at2759"/>
<reference evidence="11" key="1">
    <citation type="submission" date="2022-11" db="EMBL/GenBank/DDBJ databases">
        <authorList>
            <person name="Petersen C."/>
        </authorList>
    </citation>
    <scope>NUCLEOTIDE SEQUENCE</scope>
    <source>
        <strain evidence="11">IBT 34128</strain>
    </source>
</reference>
<reference evidence="11" key="2">
    <citation type="journal article" date="2023" name="IMA Fungus">
        <title>Comparative genomic study of the Penicillium genus elucidates a diverse pangenome and 15 lateral gene transfer events.</title>
        <authorList>
            <person name="Petersen C."/>
            <person name="Sorensen T."/>
            <person name="Nielsen M.R."/>
            <person name="Sondergaard T.E."/>
            <person name="Sorensen J.L."/>
            <person name="Fitzpatrick D.A."/>
            <person name="Frisvad J.C."/>
            <person name="Nielsen K.L."/>
        </authorList>
    </citation>
    <scope>NUCLEOTIDE SEQUENCE</scope>
    <source>
        <strain evidence="11">IBT 34128</strain>
    </source>
</reference>
<gene>
    <name evidence="11" type="ORF">NUU61_008842</name>
</gene>
<feature type="transmembrane region" description="Helical" evidence="10">
    <location>
        <begin position="307"/>
        <end position="325"/>
    </location>
</feature>
<feature type="transmembrane region" description="Helical" evidence="10">
    <location>
        <begin position="270"/>
        <end position="295"/>
    </location>
</feature>
<dbReference type="RefSeq" id="XP_056507660.1">
    <property type="nucleotide sequence ID" value="XM_056659367.1"/>
</dbReference>
<evidence type="ECO:0000256" key="10">
    <source>
        <dbReference type="SAM" id="Phobius"/>
    </source>
</evidence>
<feature type="transmembrane region" description="Helical" evidence="10">
    <location>
        <begin position="102"/>
        <end position="120"/>
    </location>
</feature>
<feature type="transmembrane region" description="Helical" evidence="10">
    <location>
        <begin position="132"/>
        <end position="151"/>
    </location>
</feature>
<dbReference type="PANTHER" id="PTHR23501">
    <property type="entry name" value="MAJOR FACILITATOR SUPERFAMILY"/>
    <property type="match status" value="1"/>
</dbReference>
<comment type="similarity">
    <text evidence="2">Belongs to the major facilitator superfamily.</text>
</comment>
<keyword evidence="8" id="KW-0406">Ion transport</keyword>
<sequence>MADAGIQESDATKIDMKVNVEGQKEEALPAYEAGDHKGNAEVPDENTQDGVRIMEAMTLSWSRSSLILVYISMWLLYFSNAFEASLSTNLDPYVSSAFQDHSLLPVITVVSNVMAGATYMPVAKILNLWDRTVGFGLMLAIATLGMVLMASCNSFELYAAANIFYSVGFTGMIFCIDVLTADTSTMRNRGLAYAFTSSPYIITAFGGPKAAESFYAKNWRWGYGSWAIILPVVATPMIVVLQMAKFKAKKKGLVQRPPSNRTWYQSLRHYLVEFDFVGVFLLCAGFVLFLLPFTIAASSRDAWRTDYIIAMLVVGAFLLVVFGFWEKFGAIKPFVPWTLLKSRTVMGACLLDFTYQVAYYCWFDYFTSYLQVVYNTSLASAGYISSIFDIVSGVELFVVGFLIRWTGHYKWVLMWGVPLYMLGVGLMIYFRQPHIGLGYIIMCQVFIALGGGVIIIGEQVAMLAASHHNDVAAVLALLGLFGYIGGSVGGSISGGIWTNTLPEMLRQTLPESAQGDLEKIVGSLDEQLKYKYGSEIREAIMDAYAATQKRMLIAGTAVMALALVFMMMIRDLNVKKIQQVKGMLF</sequence>
<dbReference type="Proteomes" id="UP001141434">
    <property type="component" value="Unassembled WGS sequence"/>
</dbReference>
<dbReference type="EMBL" id="JAPMSZ010000011">
    <property type="protein sequence ID" value="KAJ5084263.1"/>
    <property type="molecule type" value="Genomic_DNA"/>
</dbReference>
<dbReference type="GO" id="GO:0022857">
    <property type="term" value="F:transmembrane transporter activity"/>
    <property type="evidence" value="ECO:0007669"/>
    <property type="project" value="InterPro"/>
</dbReference>
<feature type="transmembrane region" description="Helical" evidence="10">
    <location>
        <begin position="64"/>
        <end position="82"/>
    </location>
</feature>
<evidence type="ECO:0000256" key="2">
    <source>
        <dbReference type="ARBA" id="ARBA00008335"/>
    </source>
</evidence>
<feature type="transmembrane region" description="Helical" evidence="10">
    <location>
        <begin position="436"/>
        <end position="461"/>
    </location>
</feature>
<keyword evidence="12" id="KW-1185">Reference proteome</keyword>
<dbReference type="Pfam" id="PF07690">
    <property type="entry name" value="MFS_1"/>
    <property type="match status" value="1"/>
</dbReference>
<dbReference type="InterPro" id="IPR011701">
    <property type="entry name" value="MFS"/>
</dbReference>
<dbReference type="GeneID" id="81398536"/>
<accession>A0A9W9ELW4</accession>
<keyword evidence="3" id="KW-0813">Transport</keyword>
<evidence type="ECO:0000313" key="11">
    <source>
        <dbReference type="EMBL" id="KAJ5084263.1"/>
    </source>
</evidence>
<evidence type="ECO:0000256" key="9">
    <source>
        <dbReference type="ARBA" id="ARBA00023136"/>
    </source>
</evidence>
<feature type="transmembrane region" description="Helical" evidence="10">
    <location>
        <begin position="551"/>
        <end position="569"/>
    </location>
</feature>
<dbReference type="Gene3D" id="1.20.1250.20">
    <property type="entry name" value="MFS general substrate transporter like domains"/>
    <property type="match status" value="2"/>
</dbReference>
<evidence type="ECO:0000256" key="4">
    <source>
        <dbReference type="ARBA" id="ARBA00022496"/>
    </source>
</evidence>
<evidence type="ECO:0000313" key="12">
    <source>
        <dbReference type="Proteomes" id="UP001141434"/>
    </source>
</evidence>